<name>A0A1E9PRS2_9LACT</name>
<dbReference type="Pfam" id="PF01381">
    <property type="entry name" value="HTH_3"/>
    <property type="match status" value="1"/>
</dbReference>
<reference evidence="3" key="2">
    <citation type="submission" date="2022-09" db="EMBL/GenBank/DDBJ databases">
        <title>Aerococcus urinae taxonomy study.</title>
        <authorList>
            <person name="Christensen J."/>
            <person name="Senneby E."/>
        </authorList>
    </citation>
    <scope>NUCLEOTIDE SEQUENCE</scope>
    <source>
        <strain evidence="3">LUND-41-B12</strain>
    </source>
</reference>
<sequence>MMINKSVVSDRLRELRKSKGYTQKELANLLSVSYEGVNNWEREKTLPKHEILARLASLYQVSIDYILGQTNTRQRY</sequence>
<dbReference type="SMART" id="SM00530">
    <property type="entry name" value="HTH_XRE"/>
    <property type="match status" value="1"/>
</dbReference>
<dbReference type="GO" id="GO:0003677">
    <property type="term" value="F:DNA binding"/>
    <property type="evidence" value="ECO:0007669"/>
    <property type="project" value="UniProtKB-KW"/>
</dbReference>
<keyword evidence="1" id="KW-0238">DNA-binding</keyword>
<dbReference type="EMBL" id="JAOTMY010000001">
    <property type="protein sequence ID" value="MCY3086794.1"/>
    <property type="molecule type" value="Genomic_DNA"/>
</dbReference>
<dbReference type="Gene3D" id="1.10.260.40">
    <property type="entry name" value="lambda repressor-like DNA-binding domains"/>
    <property type="match status" value="1"/>
</dbReference>
<accession>A0A1E9PRS2</accession>
<evidence type="ECO:0000313" key="3">
    <source>
        <dbReference type="EMBL" id="MCY3086794.1"/>
    </source>
</evidence>
<gene>
    <name evidence="4" type="ORF">DBT44_0001790</name>
    <name evidence="3" type="ORF">ODY61_01540</name>
</gene>
<dbReference type="PROSITE" id="PS50943">
    <property type="entry name" value="HTH_CROC1"/>
    <property type="match status" value="1"/>
</dbReference>
<evidence type="ECO:0000313" key="4">
    <source>
        <dbReference type="EMBL" id="WWC55058.1"/>
    </source>
</evidence>
<evidence type="ECO:0000313" key="5">
    <source>
        <dbReference type="Proteomes" id="UP000250354"/>
    </source>
</evidence>
<feature type="domain" description="HTH cro/C1-type" evidence="2">
    <location>
        <begin position="12"/>
        <end position="66"/>
    </location>
</feature>
<keyword evidence="5" id="KW-1185">Reference proteome</keyword>
<evidence type="ECO:0000313" key="6">
    <source>
        <dbReference type="Proteomes" id="UP001069047"/>
    </source>
</evidence>
<evidence type="ECO:0000256" key="1">
    <source>
        <dbReference type="ARBA" id="ARBA00023125"/>
    </source>
</evidence>
<organism evidence="3 6">
    <name type="scientific">Aerococcus mictus</name>
    <dbReference type="NCBI Taxonomy" id="2976810"/>
    <lineage>
        <taxon>Bacteria</taxon>
        <taxon>Bacillati</taxon>
        <taxon>Bacillota</taxon>
        <taxon>Bacilli</taxon>
        <taxon>Lactobacillales</taxon>
        <taxon>Aerococcaceae</taxon>
        <taxon>Aerococcus</taxon>
    </lineage>
</organism>
<dbReference type="AlphaFoldDB" id="A0A1E9PRS2"/>
<dbReference type="EMBL" id="CP145132">
    <property type="protein sequence ID" value="WWC55058.1"/>
    <property type="molecule type" value="Genomic_DNA"/>
</dbReference>
<dbReference type="RefSeq" id="WP_070558683.1">
    <property type="nucleotide sequence ID" value="NZ_CAJHLJ010000013.1"/>
</dbReference>
<dbReference type="PANTHER" id="PTHR46558:SF13">
    <property type="entry name" value="HTH-TYPE TRANSCRIPTIONAL REGULATOR IMMR"/>
    <property type="match status" value="1"/>
</dbReference>
<protein>
    <submittedName>
        <fullName evidence="3">Helix-turn-helix domain-containing protein</fullName>
    </submittedName>
    <submittedName>
        <fullName evidence="4">Helix-turn-helix transcriptional regulator</fullName>
    </submittedName>
</protein>
<dbReference type="PANTHER" id="PTHR46558">
    <property type="entry name" value="TRACRIPTIONAL REGULATORY PROTEIN-RELATED-RELATED"/>
    <property type="match status" value="1"/>
</dbReference>
<dbReference type="InterPro" id="IPR010982">
    <property type="entry name" value="Lambda_DNA-bd_dom_sf"/>
</dbReference>
<evidence type="ECO:0000259" key="2">
    <source>
        <dbReference type="PROSITE" id="PS50943"/>
    </source>
</evidence>
<dbReference type="Proteomes" id="UP000250354">
    <property type="component" value="Chromosome"/>
</dbReference>
<reference evidence="4 5" key="1">
    <citation type="journal article" date="2020" name="J. Bacteriol.">
        <title>Aerococcus urinae Isolated from Women with Lower Urinary Tract Symptoms: In Vitro Aggregation and Genome Analysis.</title>
        <authorList>
            <person name="Hilt E.E."/>
            <person name="Putonti C."/>
            <person name="Thomas-White K."/>
            <person name="Lewis A.L."/>
            <person name="Visick K.L."/>
            <person name="Gilbert N.M."/>
            <person name="Wolfe A.J."/>
        </authorList>
    </citation>
    <scope>NUCLEOTIDE SEQUENCE [LARGE SCALE GENOMIC DNA]</scope>
    <source>
        <strain evidence="4 5">UMB1016</strain>
    </source>
</reference>
<proteinExistence type="predicted"/>
<reference evidence="4" key="3">
    <citation type="submission" date="2024-02" db="EMBL/GenBank/DDBJ databases">
        <authorList>
            <person name="Choi B."/>
        </authorList>
    </citation>
    <scope>NUCLEOTIDE SEQUENCE</scope>
    <source>
        <strain evidence="4">UMB1016</strain>
    </source>
</reference>
<dbReference type="Proteomes" id="UP001069047">
    <property type="component" value="Unassembled WGS sequence"/>
</dbReference>
<dbReference type="InterPro" id="IPR001387">
    <property type="entry name" value="Cro/C1-type_HTH"/>
</dbReference>
<dbReference type="SUPFAM" id="SSF47413">
    <property type="entry name" value="lambda repressor-like DNA-binding domains"/>
    <property type="match status" value="1"/>
</dbReference>
<dbReference type="CDD" id="cd00093">
    <property type="entry name" value="HTH_XRE"/>
    <property type="match status" value="1"/>
</dbReference>
<accession>A0A9Q4DAB0</accession>